<evidence type="ECO:0000313" key="5">
    <source>
        <dbReference type="Proteomes" id="UP000887043"/>
    </source>
</evidence>
<dbReference type="PANTHER" id="PTHR47406">
    <property type="entry name" value="COAGULATION FACTOR 5/8 TYPE, C-TERMINAL"/>
    <property type="match status" value="1"/>
</dbReference>
<dbReference type="Proteomes" id="UP000887043">
    <property type="component" value="Unassembled WGS sequence"/>
</dbReference>
<evidence type="ECO:0000313" key="3">
    <source>
        <dbReference type="EMBL" id="OYP53436.1"/>
    </source>
</evidence>
<keyword evidence="4" id="KW-1185">Reference proteome</keyword>
<proteinExistence type="predicted"/>
<reference evidence="3 4" key="1">
    <citation type="submission" date="2017-08" db="EMBL/GenBank/DDBJ databases">
        <title>Comparative genomics of non-oral Prevotella species.</title>
        <authorList>
            <person name="Accetto T."/>
            <person name="Nograsek B."/>
            <person name="Avgustin G."/>
        </authorList>
    </citation>
    <scope>NUCLEOTIDE SEQUENCE [LARGE SCALE GENOMIC DNA]</scope>
    <source>
        <strain evidence="3 4">TC1-1</strain>
    </source>
</reference>
<evidence type="ECO:0000313" key="2">
    <source>
        <dbReference type="EMBL" id="GJG27143.1"/>
    </source>
</evidence>
<dbReference type="RefSeq" id="WP_027453696.1">
    <property type="nucleotide sequence ID" value="NZ_BPTR01000001.1"/>
</dbReference>
<dbReference type="EMBL" id="BPTR01000001">
    <property type="protein sequence ID" value="GJG27143.1"/>
    <property type="molecule type" value="Genomic_DNA"/>
</dbReference>
<sequence>MVLCRYISSRILLFVIASITGFTQCANLSAGDDSAFKYRSIYSPYTRTLDQRKALDCGNLDYDWGLWGHNMHKILGKQVSDDVYALVNGCRNEEQYCFSSEQLYRSVEHFIVSYHTKHKSGRFVIMPNDNAIVCQCEKCRKKGNSLRSASPAVTAFISKLANRFPHDEFFTSSYLSVKEPPVYKMPDNVGVIISAIDLPFVKGFAQTKLGVSFSRLIESWKNKVGQIYVWDYMSNFDDYLSPYPVLGLMQKRLQWYQEKGVRGIILNGSGDDYSAFGDMQTEVLAKLLLNPYQKLDQLVNQFYVDNYPETGELIANYYLSLEKHLDQTNGELAMYGGINDEVRMYLSVDNFLEFVRKLDKMSKGIVGDERRKLNILLTGFNYTQLELIRASYIPYNAEYRADCLNNLEGGISYNLITHYREGHGKLSDYIAYSRSNKPKVGKYKSFVCSNEPLMSDGYIGSAYDYHVNWVHSSTLTTDYKCMVDQSNGVLTIGCLLAPIWHIYAPKTVQVWQGARLIAETDIPYAHTPDGDSELQRLLYRMPVKKLQPNKPFDVRIILPNIQGKVAVACDEIQFELNFE</sequence>
<comment type="caution">
    <text evidence="2">The sequence shown here is derived from an EMBL/GenBank/DDBJ whole genome shotgun (WGS) entry which is preliminary data.</text>
</comment>
<feature type="chain" id="PRO_5041410611" evidence="1">
    <location>
        <begin position="26"/>
        <end position="579"/>
    </location>
</feature>
<dbReference type="Pfam" id="PF16126">
    <property type="entry name" value="DUF4838"/>
    <property type="match status" value="1"/>
</dbReference>
<accession>A0AA37MDV2</accession>
<gene>
    <name evidence="3" type="ORF">CIK91_12300</name>
    <name evidence="2" type="ORF">PRRU23_08430</name>
</gene>
<dbReference type="AlphaFoldDB" id="A0AA37MDV2"/>
<reference evidence="2" key="2">
    <citation type="submission" date="2021-08" db="EMBL/GenBank/DDBJ databases">
        <title>Prevotella lacticifex sp. nov., isolated from rumen of cow.</title>
        <authorList>
            <person name="Shinkai T."/>
            <person name="Ikeyama N."/>
            <person name="Kumagai M."/>
            <person name="Ohmori H."/>
            <person name="Sakamoto M."/>
            <person name="Ohkuma M."/>
            <person name="Mitsumori M."/>
        </authorList>
    </citation>
    <scope>NUCLEOTIDE SEQUENCE</scope>
    <source>
        <strain evidence="2">DSM 11371</strain>
    </source>
</reference>
<protein>
    <submittedName>
        <fullName evidence="3">DUF4838 domain-containing protein</fullName>
    </submittedName>
</protein>
<evidence type="ECO:0000256" key="1">
    <source>
        <dbReference type="SAM" id="SignalP"/>
    </source>
</evidence>
<name>A0AA37MDV2_SEGBR</name>
<organism evidence="2 5">
    <name type="scientific">Segatella bryantii</name>
    <name type="common">Prevotella bryantii</name>
    <dbReference type="NCBI Taxonomy" id="77095"/>
    <lineage>
        <taxon>Bacteria</taxon>
        <taxon>Pseudomonadati</taxon>
        <taxon>Bacteroidota</taxon>
        <taxon>Bacteroidia</taxon>
        <taxon>Bacteroidales</taxon>
        <taxon>Prevotellaceae</taxon>
        <taxon>Segatella</taxon>
    </lineage>
</organism>
<dbReference type="Proteomes" id="UP000216189">
    <property type="component" value="Unassembled WGS sequence"/>
</dbReference>
<dbReference type="PANTHER" id="PTHR47406:SF2">
    <property type="entry name" value="ALPHA GLUCURONIDASE N-TERMINAL DOMAIN-CONTAINING PROTEIN"/>
    <property type="match status" value="1"/>
</dbReference>
<dbReference type="InterPro" id="IPR032287">
    <property type="entry name" value="DUF4838"/>
</dbReference>
<keyword evidence="1" id="KW-0732">Signal</keyword>
<feature type="signal peptide" evidence="1">
    <location>
        <begin position="1"/>
        <end position="25"/>
    </location>
</feature>
<dbReference type="EMBL" id="NPJF01000064">
    <property type="protein sequence ID" value="OYP53436.1"/>
    <property type="molecule type" value="Genomic_DNA"/>
</dbReference>
<evidence type="ECO:0000313" key="4">
    <source>
        <dbReference type="Proteomes" id="UP000216189"/>
    </source>
</evidence>